<dbReference type="PROSITE" id="PS51677">
    <property type="entry name" value="NODB"/>
    <property type="match status" value="1"/>
</dbReference>
<sequence>MQKLILLTVLIFCLSGCGNSPGCPTAEPAPHPSPTPVESSAPEPSPPQLKTAAEYAALDNKGSGWGLKKNKGAEPDIPDSAKALLAKYNGYYMDQTKPKALYLTFDEGYENGYTAQILDTLKKCNVPAAFFVTGPYLKTETELITRMVNEGHIVGNHTVHHPNLPKLDDAAQMAAELTELNNAFQAEYGIQMRYMRPPEGEFSERMLAVANDLGYKTIFWSFAYKDWDATHQSGADYAFQQVTPYFHDGAILLLHAVSKDNADALERIIQYAHENGYEFRSLDELE</sequence>
<organism evidence="4 5">
    <name type="scientific">Candidatus Avimonoglobus intestinipullorum</name>
    <dbReference type="NCBI Taxonomy" id="2840699"/>
    <lineage>
        <taxon>Bacteria</taxon>
        <taxon>Bacillati</taxon>
        <taxon>Bacillota</taxon>
        <taxon>Clostridia</taxon>
        <taxon>Eubacteriales</taxon>
        <taxon>Candidatus Avimonoglobus</taxon>
    </lineage>
</organism>
<feature type="signal peptide" evidence="2">
    <location>
        <begin position="1"/>
        <end position="22"/>
    </location>
</feature>
<dbReference type="AlphaFoldDB" id="A0A9D1LV89"/>
<dbReference type="Proteomes" id="UP000824111">
    <property type="component" value="Unassembled WGS sequence"/>
</dbReference>
<dbReference type="EMBL" id="DVND01000122">
    <property type="protein sequence ID" value="HIU48627.1"/>
    <property type="molecule type" value="Genomic_DNA"/>
</dbReference>
<comment type="caution">
    <text evidence="4">The sequence shown here is derived from an EMBL/GenBank/DDBJ whole genome shotgun (WGS) entry which is preliminary data.</text>
</comment>
<gene>
    <name evidence="4" type="primary">pdaA</name>
    <name evidence="4" type="ORF">IAB04_04635</name>
</gene>
<dbReference type="InterPro" id="IPR050248">
    <property type="entry name" value="Polysacc_deacetylase_ArnD"/>
</dbReference>
<dbReference type="InterPro" id="IPR014235">
    <property type="entry name" value="Spore_PdaA"/>
</dbReference>
<keyword evidence="2" id="KW-0732">Signal</keyword>
<dbReference type="PANTHER" id="PTHR10587">
    <property type="entry name" value="GLYCOSYL TRANSFERASE-RELATED"/>
    <property type="match status" value="1"/>
</dbReference>
<accession>A0A9D1LV89</accession>
<dbReference type="GO" id="GO:0005975">
    <property type="term" value="P:carbohydrate metabolic process"/>
    <property type="evidence" value="ECO:0007669"/>
    <property type="project" value="InterPro"/>
</dbReference>
<dbReference type="InterPro" id="IPR002509">
    <property type="entry name" value="NODB_dom"/>
</dbReference>
<name>A0A9D1LV89_9FIRM</name>
<dbReference type="Gene3D" id="3.20.20.370">
    <property type="entry name" value="Glycoside hydrolase/deacetylase"/>
    <property type="match status" value="1"/>
</dbReference>
<feature type="region of interest" description="Disordered" evidence="1">
    <location>
        <begin position="25"/>
        <end position="48"/>
    </location>
</feature>
<dbReference type="GO" id="GO:0016810">
    <property type="term" value="F:hydrolase activity, acting on carbon-nitrogen (but not peptide) bonds"/>
    <property type="evidence" value="ECO:0007669"/>
    <property type="project" value="InterPro"/>
</dbReference>
<feature type="domain" description="NodB homology" evidence="3">
    <location>
        <begin position="99"/>
        <end position="280"/>
    </location>
</feature>
<protein>
    <submittedName>
        <fullName evidence="4">Delta-lactam-biosynthetic de-N-acetylase</fullName>
    </submittedName>
</protein>
<reference evidence="4" key="1">
    <citation type="submission" date="2020-10" db="EMBL/GenBank/DDBJ databases">
        <authorList>
            <person name="Gilroy R."/>
        </authorList>
    </citation>
    <scope>NUCLEOTIDE SEQUENCE</scope>
    <source>
        <strain evidence="4">ChiSjej4B22-9803</strain>
    </source>
</reference>
<dbReference type="SUPFAM" id="SSF88713">
    <property type="entry name" value="Glycoside hydrolase/deacetylase"/>
    <property type="match status" value="1"/>
</dbReference>
<feature type="chain" id="PRO_5039281001" evidence="2">
    <location>
        <begin position="23"/>
        <end position="286"/>
    </location>
</feature>
<evidence type="ECO:0000313" key="5">
    <source>
        <dbReference type="Proteomes" id="UP000824111"/>
    </source>
</evidence>
<evidence type="ECO:0000313" key="4">
    <source>
        <dbReference type="EMBL" id="HIU48627.1"/>
    </source>
</evidence>
<proteinExistence type="predicted"/>
<evidence type="ECO:0000259" key="3">
    <source>
        <dbReference type="PROSITE" id="PS51677"/>
    </source>
</evidence>
<dbReference type="GO" id="GO:0016020">
    <property type="term" value="C:membrane"/>
    <property type="evidence" value="ECO:0007669"/>
    <property type="project" value="TreeGrafter"/>
</dbReference>
<evidence type="ECO:0000256" key="2">
    <source>
        <dbReference type="SAM" id="SignalP"/>
    </source>
</evidence>
<dbReference type="InterPro" id="IPR011330">
    <property type="entry name" value="Glyco_hydro/deAcase_b/a-brl"/>
</dbReference>
<dbReference type="CDD" id="cd10948">
    <property type="entry name" value="CE4_BsPdaA_like"/>
    <property type="match status" value="1"/>
</dbReference>
<dbReference type="Pfam" id="PF01522">
    <property type="entry name" value="Polysacc_deac_1"/>
    <property type="match status" value="1"/>
</dbReference>
<dbReference type="PANTHER" id="PTHR10587:SF78">
    <property type="entry name" value="PEPTIDOGLYCAN-N-ACETYLMURAMIC ACID DEACETYLASE PDAA"/>
    <property type="match status" value="1"/>
</dbReference>
<evidence type="ECO:0000256" key="1">
    <source>
        <dbReference type="SAM" id="MobiDB-lite"/>
    </source>
</evidence>
<dbReference type="NCBIfam" id="TIGR02884">
    <property type="entry name" value="spore_pdaA"/>
    <property type="match status" value="1"/>
</dbReference>
<reference evidence="4" key="2">
    <citation type="journal article" date="2021" name="PeerJ">
        <title>Extensive microbial diversity within the chicken gut microbiome revealed by metagenomics and culture.</title>
        <authorList>
            <person name="Gilroy R."/>
            <person name="Ravi A."/>
            <person name="Getino M."/>
            <person name="Pursley I."/>
            <person name="Horton D.L."/>
            <person name="Alikhan N.F."/>
            <person name="Baker D."/>
            <person name="Gharbi K."/>
            <person name="Hall N."/>
            <person name="Watson M."/>
            <person name="Adriaenssens E.M."/>
            <person name="Foster-Nyarko E."/>
            <person name="Jarju S."/>
            <person name="Secka A."/>
            <person name="Antonio M."/>
            <person name="Oren A."/>
            <person name="Chaudhuri R.R."/>
            <person name="La Ragione R."/>
            <person name="Hildebrand F."/>
            <person name="Pallen M.J."/>
        </authorList>
    </citation>
    <scope>NUCLEOTIDE SEQUENCE</scope>
    <source>
        <strain evidence="4">ChiSjej4B22-9803</strain>
    </source>
</reference>